<proteinExistence type="predicted"/>
<dbReference type="Proteomes" id="UP001208649">
    <property type="component" value="Unassembled WGS sequence"/>
</dbReference>
<keyword evidence="3" id="KW-1185">Reference proteome</keyword>
<evidence type="ECO:0000313" key="2">
    <source>
        <dbReference type="EMBL" id="MCU7618855.1"/>
    </source>
</evidence>
<dbReference type="EMBL" id="JAOTEM010000005">
    <property type="protein sequence ID" value="MCU7618855.1"/>
    <property type="molecule type" value="Genomic_DNA"/>
</dbReference>
<evidence type="ECO:0008006" key="4">
    <source>
        <dbReference type="Google" id="ProtNLM"/>
    </source>
</evidence>
<evidence type="ECO:0000313" key="3">
    <source>
        <dbReference type="Proteomes" id="UP001208649"/>
    </source>
</evidence>
<feature type="chain" id="PRO_5046270875" description="DUF4402 domain-containing protein" evidence="1">
    <location>
        <begin position="20"/>
        <end position="274"/>
    </location>
</feature>
<reference evidence="3" key="1">
    <citation type="submission" date="2023-07" db="EMBL/GenBank/DDBJ databases">
        <title>Chryseobacterium sp. strain PBS4-4 Genome sequencing and assembly.</title>
        <authorList>
            <person name="Jung Y."/>
        </authorList>
    </citation>
    <scope>NUCLEOTIDE SEQUENCE [LARGE SCALE GENOMIC DNA]</scope>
    <source>
        <strain evidence="3">PBS4-4</strain>
    </source>
</reference>
<feature type="signal peptide" evidence="1">
    <location>
        <begin position="1"/>
        <end position="19"/>
    </location>
</feature>
<evidence type="ECO:0000256" key="1">
    <source>
        <dbReference type="SAM" id="SignalP"/>
    </source>
</evidence>
<organism evidence="2 3">
    <name type="scientific">Chryseobacterium edaphi</name>
    <dbReference type="NCBI Taxonomy" id="2976532"/>
    <lineage>
        <taxon>Bacteria</taxon>
        <taxon>Pseudomonadati</taxon>
        <taxon>Bacteroidota</taxon>
        <taxon>Flavobacteriia</taxon>
        <taxon>Flavobacteriales</taxon>
        <taxon>Weeksellaceae</taxon>
        <taxon>Chryseobacterium group</taxon>
        <taxon>Chryseobacterium</taxon>
    </lineage>
</organism>
<comment type="caution">
    <text evidence="2">The sequence shown here is derived from an EMBL/GenBank/DDBJ whole genome shotgun (WGS) entry which is preliminary data.</text>
</comment>
<dbReference type="RefSeq" id="WP_263004382.1">
    <property type="nucleotide sequence ID" value="NZ_JAOTEM010000005.1"/>
</dbReference>
<name>A0ABT2WA30_9FLAO</name>
<accession>A0ABT2WA30</accession>
<gene>
    <name evidence="2" type="ORF">NZ698_16870</name>
</gene>
<sequence length="274" mass="29019">MKKIIVTTIMMIFNQIVFAQVGIDITSVDNSAVLELSNSKNKAFLPPRVNITSLLSITTPVANPVEGLIVYNIGTVVPKGYYIWNNGSWSLLATKENSVANLLVRNTSSTIMLAGLANNIYEPVVGGSTTFNSIAGASYNPVTGVVTVPPGNYSIQAVLSIQVPDENPSAGIGNTTRTHLHNYVAKLVDSTSPATIYGNIVKENQTSNSSASTLPKQHSVSFLFTVSVTTTTSFVLNLAHASGGTYTNTVGGNTPNNGRITVLNSFIHVQSSKL</sequence>
<protein>
    <recommendedName>
        <fullName evidence="4">DUF4402 domain-containing protein</fullName>
    </recommendedName>
</protein>
<keyword evidence="1" id="KW-0732">Signal</keyword>